<dbReference type="EMBL" id="CP000964">
    <property type="protein sequence ID" value="ACI10576.1"/>
    <property type="molecule type" value="Genomic_DNA"/>
</dbReference>
<dbReference type="AlphaFoldDB" id="B5Y0F8"/>
<dbReference type="Proteomes" id="UP000001734">
    <property type="component" value="Chromosome"/>
</dbReference>
<dbReference type="KEGG" id="kpe:KPK_4146"/>
<proteinExistence type="predicted"/>
<reference evidence="1 2" key="1">
    <citation type="journal article" date="2008" name="PLoS Genet.">
        <title>Complete genome sequence of the N2-fixing broad host range endophyte Klebsiella pneumoniae 342 and virulence predictions verified in mice.</title>
        <authorList>
            <person name="Fouts D.E."/>
            <person name="Tyler H.L."/>
            <person name="DeBoy R.T."/>
            <person name="Daugherty S."/>
            <person name="Ren Q."/>
            <person name="Badger J.H."/>
            <person name="Durkin A.S."/>
            <person name="Huot H."/>
            <person name="Shrivastava S."/>
            <person name="Kothari S."/>
            <person name="Dodson R.J."/>
            <person name="Mohamoud Y."/>
            <person name="Khouri H."/>
            <person name="Roesch L.F."/>
            <person name="Krogfelt K.A."/>
            <person name="Struve C."/>
            <person name="Triplett E.W."/>
            <person name="Methe B.A."/>
        </authorList>
    </citation>
    <scope>NUCLEOTIDE SEQUENCE [LARGE SCALE GENOMIC DNA]</scope>
    <source>
        <strain evidence="1 2">342</strain>
    </source>
</reference>
<evidence type="ECO:0000313" key="2">
    <source>
        <dbReference type="Proteomes" id="UP000001734"/>
    </source>
</evidence>
<evidence type="ECO:0000313" key="1">
    <source>
        <dbReference type="EMBL" id="ACI10576.1"/>
    </source>
</evidence>
<dbReference type="HOGENOM" id="CLU_2806782_0_0_6"/>
<protein>
    <submittedName>
        <fullName evidence="1">Uncharacterized protein</fullName>
    </submittedName>
</protein>
<dbReference type="BioCyc" id="KPNE507522:GI0B-4127-MONOMER"/>
<sequence>MKLSHILHSEQLLLHFRLAHVEDIHQYLDLFVAPSRWKILPREYGCLESQFSFYIHQSFKASCCAVI</sequence>
<name>B5Y0F8_KLEV3</name>
<organism evidence="1 2">
    <name type="scientific">Klebsiella variicola (strain 342)</name>
    <name type="common">Klebsiella pneumoniae</name>
    <dbReference type="NCBI Taxonomy" id="507522"/>
    <lineage>
        <taxon>Bacteria</taxon>
        <taxon>Pseudomonadati</taxon>
        <taxon>Pseudomonadota</taxon>
        <taxon>Gammaproteobacteria</taxon>
        <taxon>Enterobacterales</taxon>
        <taxon>Enterobacteriaceae</taxon>
        <taxon>Klebsiella/Raoultella group</taxon>
        <taxon>Klebsiella</taxon>
        <taxon>Klebsiella pneumoniae complex</taxon>
    </lineage>
</organism>
<accession>B5Y0F8</accession>
<gene>
    <name evidence="1" type="ordered locus">KPK_4146</name>
</gene>